<dbReference type="InterPro" id="IPR029132">
    <property type="entry name" value="CBAH/NAAA_C"/>
</dbReference>
<evidence type="ECO:0000256" key="1">
    <source>
        <dbReference type="ARBA" id="ARBA00006625"/>
    </source>
</evidence>
<dbReference type="InterPro" id="IPR052193">
    <property type="entry name" value="Peptidase_C59"/>
</dbReference>
<comment type="similarity">
    <text evidence="1">Belongs to the peptidase C59 family.</text>
</comment>
<protein>
    <recommendedName>
        <fullName evidence="4">Choloylglycine hydrolase/NAAA C-terminal domain-containing protein</fullName>
    </recommendedName>
</protein>
<dbReference type="PANTHER" id="PTHR35527:SF2">
    <property type="entry name" value="HYDROLASE"/>
    <property type="match status" value="1"/>
</dbReference>
<dbReference type="InterPro" id="IPR029055">
    <property type="entry name" value="Ntn_hydrolases_N"/>
</dbReference>
<sequence>MFINLKDLFVSSDDSVSSMIHILSIRQNTKVPKSRVSLPSGRNSSKERKRDLLLRAVMMKVLSMVLVLLLRLFVTNACTEFRLTSEDNSVVVGRSMEFFDLRYDLVVEPEQYPDIAIPKKECIVHSPSLLQWKNKYSIAYVNALDLPVATDGFNEAGLSVAANLFVGFAHFQKIPVEKCHMAVSSLQLPLWILGNFGTVQELRDALKKDTFPLVFEFNLPEKVKKILQLHYSIVDASGDAIVIEFTEQGRMVFDNTLGILTNSPPYDFHLMNVRNYVELSKSAHDSLVLGKMTFEATGQGSGLLGIPGDFTPPSRFVRAAVMAHFSDQVQTGKDAVIKAFHILNTVDIPRGTSFDYTVWSVVKDLTTKSLYFRFYDDLTICVLHMNDVKKDKRLKMKMNECIGGFVNIAKDLKLAMVHDEL</sequence>
<dbReference type="PANTHER" id="PTHR35527">
    <property type="entry name" value="CHOLOYLGLYCINE HYDROLASE"/>
    <property type="match status" value="1"/>
</dbReference>
<dbReference type="OrthoDB" id="63199at2759"/>
<evidence type="ECO:0000259" key="4">
    <source>
        <dbReference type="Pfam" id="PF02275"/>
    </source>
</evidence>
<keyword evidence="2" id="KW-0378">Hydrolase</keyword>
<keyword evidence="3" id="KW-1133">Transmembrane helix</keyword>
<evidence type="ECO:0000256" key="3">
    <source>
        <dbReference type="SAM" id="Phobius"/>
    </source>
</evidence>
<keyword evidence="6" id="KW-1185">Reference proteome</keyword>
<dbReference type="GO" id="GO:0016787">
    <property type="term" value="F:hydrolase activity"/>
    <property type="evidence" value="ECO:0007669"/>
    <property type="project" value="UniProtKB-KW"/>
</dbReference>
<name>A0A3M6UPQ0_POCDA</name>
<accession>A0A3M6UPQ0</accession>
<organism evidence="5 6">
    <name type="scientific">Pocillopora damicornis</name>
    <name type="common">Cauliflower coral</name>
    <name type="synonym">Millepora damicornis</name>
    <dbReference type="NCBI Taxonomy" id="46731"/>
    <lineage>
        <taxon>Eukaryota</taxon>
        <taxon>Metazoa</taxon>
        <taxon>Cnidaria</taxon>
        <taxon>Anthozoa</taxon>
        <taxon>Hexacorallia</taxon>
        <taxon>Scleractinia</taxon>
        <taxon>Astrocoeniina</taxon>
        <taxon>Pocilloporidae</taxon>
        <taxon>Pocillopora</taxon>
    </lineage>
</organism>
<keyword evidence="3" id="KW-0812">Transmembrane</keyword>
<evidence type="ECO:0000313" key="5">
    <source>
        <dbReference type="EMBL" id="RMX55612.1"/>
    </source>
</evidence>
<dbReference type="Pfam" id="PF02275">
    <property type="entry name" value="CBAH"/>
    <property type="match status" value="1"/>
</dbReference>
<comment type="caution">
    <text evidence="5">The sequence shown here is derived from an EMBL/GenBank/DDBJ whole genome shotgun (WGS) entry which is preliminary data.</text>
</comment>
<proteinExistence type="inferred from homology"/>
<dbReference type="SUPFAM" id="SSF56235">
    <property type="entry name" value="N-terminal nucleophile aminohydrolases (Ntn hydrolases)"/>
    <property type="match status" value="1"/>
</dbReference>
<dbReference type="AlphaFoldDB" id="A0A3M6UPQ0"/>
<gene>
    <name evidence="5" type="ORF">pdam_00001674</name>
</gene>
<dbReference type="Gene3D" id="3.60.60.10">
    <property type="entry name" value="Penicillin V Acylase, Chain A"/>
    <property type="match status" value="1"/>
</dbReference>
<dbReference type="Proteomes" id="UP000275408">
    <property type="component" value="Unassembled WGS sequence"/>
</dbReference>
<reference evidence="5 6" key="1">
    <citation type="journal article" date="2018" name="Sci. Rep.">
        <title>Comparative analysis of the Pocillopora damicornis genome highlights role of immune system in coral evolution.</title>
        <authorList>
            <person name="Cunning R."/>
            <person name="Bay R.A."/>
            <person name="Gillette P."/>
            <person name="Baker A.C."/>
            <person name="Traylor-Knowles N."/>
        </authorList>
    </citation>
    <scope>NUCLEOTIDE SEQUENCE [LARGE SCALE GENOMIC DNA]</scope>
    <source>
        <strain evidence="5">RSMAS</strain>
        <tissue evidence="5">Whole animal</tissue>
    </source>
</reference>
<evidence type="ECO:0000256" key="2">
    <source>
        <dbReference type="ARBA" id="ARBA00022801"/>
    </source>
</evidence>
<feature type="domain" description="Choloylglycine hydrolase/NAAA C-terminal" evidence="4">
    <location>
        <begin position="78"/>
        <end position="388"/>
    </location>
</feature>
<dbReference type="EMBL" id="RCHS01001028">
    <property type="protein sequence ID" value="RMX55612.1"/>
    <property type="molecule type" value="Genomic_DNA"/>
</dbReference>
<dbReference type="CDD" id="cd00542">
    <property type="entry name" value="Ntn_PVA"/>
    <property type="match status" value="1"/>
</dbReference>
<evidence type="ECO:0000313" key="6">
    <source>
        <dbReference type="Proteomes" id="UP000275408"/>
    </source>
</evidence>
<feature type="transmembrane region" description="Helical" evidence="3">
    <location>
        <begin position="52"/>
        <end position="74"/>
    </location>
</feature>
<keyword evidence="3" id="KW-0472">Membrane</keyword>